<dbReference type="RefSeq" id="WP_210801555.1">
    <property type="nucleotide sequence ID" value="NZ_JAGQDE010000006.1"/>
</dbReference>
<reference evidence="2" key="1">
    <citation type="submission" date="2021-04" db="EMBL/GenBank/DDBJ databases">
        <title>The genome sequence of Ideonella sp. 4Y11.</title>
        <authorList>
            <person name="Liu Y."/>
        </authorList>
    </citation>
    <scope>NUCLEOTIDE SEQUENCE</scope>
    <source>
        <strain evidence="2">4Y11</strain>
    </source>
</reference>
<feature type="region of interest" description="Disordered" evidence="1">
    <location>
        <begin position="108"/>
        <end position="130"/>
    </location>
</feature>
<proteinExistence type="predicted"/>
<sequence length="130" mass="14398">MSQPMEPVMLVMNRIEDWLDHVDPWGQREASDLLQAVLQGAPAGVYDCACSLDGQRWLVMAAHAEALLCLDASELPALAACLSERYALPASRIHQAWWAQDALHDDRHAANESRPAPLWDAPYPALRSKA</sequence>
<organism evidence="2 3">
    <name type="scientific">Ideonella aquatica</name>
    <dbReference type="NCBI Taxonomy" id="2824119"/>
    <lineage>
        <taxon>Bacteria</taxon>
        <taxon>Pseudomonadati</taxon>
        <taxon>Pseudomonadota</taxon>
        <taxon>Betaproteobacteria</taxon>
        <taxon>Burkholderiales</taxon>
        <taxon>Sphaerotilaceae</taxon>
        <taxon>Ideonella</taxon>
    </lineage>
</organism>
<dbReference type="AlphaFoldDB" id="A0A940YGM5"/>
<gene>
    <name evidence="2" type="ORF">KAK06_08680</name>
</gene>
<evidence type="ECO:0000313" key="3">
    <source>
        <dbReference type="Proteomes" id="UP000678374"/>
    </source>
</evidence>
<keyword evidence="3" id="KW-1185">Reference proteome</keyword>
<evidence type="ECO:0000313" key="2">
    <source>
        <dbReference type="EMBL" id="MBQ0959034.1"/>
    </source>
</evidence>
<name>A0A940YGM5_9BURK</name>
<evidence type="ECO:0000256" key="1">
    <source>
        <dbReference type="SAM" id="MobiDB-lite"/>
    </source>
</evidence>
<dbReference type="EMBL" id="JAGQDE010000006">
    <property type="protein sequence ID" value="MBQ0959034.1"/>
    <property type="molecule type" value="Genomic_DNA"/>
</dbReference>
<dbReference type="Proteomes" id="UP000678374">
    <property type="component" value="Unassembled WGS sequence"/>
</dbReference>
<comment type="caution">
    <text evidence="2">The sequence shown here is derived from an EMBL/GenBank/DDBJ whole genome shotgun (WGS) entry which is preliminary data.</text>
</comment>
<protein>
    <submittedName>
        <fullName evidence="2">Uncharacterized protein</fullName>
    </submittedName>
</protein>
<accession>A0A940YGM5</accession>